<accession>A0A239KNI0</accession>
<dbReference type="OrthoDB" id="1954843at2"/>
<evidence type="ECO:0000313" key="1">
    <source>
        <dbReference type="EMBL" id="SNT19625.1"/>
    </source>
</evidence>
<keyword evidence="2" id="KW-1185">Reference proteome</keyword>
<sequence length="104" mass="12109">MYLENKETGEARIGRVTFSRTMQTVYYKDKTLQRAGSEKIAGNFFDTETGEEYWVSGCKKKGGDYHWANKVSVAIDDDVREEYWTTIRGIKLEEYLNSTTPIKY</sequence>
<dbReference type="AlphaFoldDB" id="A0A239KNI0"/>
<dbReference type="Proteomes" id="UP000198432">
    <property type="component" value="Unassembled WGS sequence"/>
</dbReference>
<organism evidence="1 2">
    <name type="scientific">Pontibacter ummariensis</name>
    <dbReference type="NCBI Taxonomy" id="1610492"/>
    <lineage>
        <taxon>Bacteria</taxon>
        <taxon>Pseudomonadati</taxon>
        <taxon>Bacteroidota</taxon>
        <taxon>Cytophagia</taxon>
        <taxon>Cytophagales</taxon>
        <taxon>Hymenobacteraceae</taxon>
        <taxon>Pontibacter</taxon>
    </lineage>
</organism>
<reference evidence="2" key="1">
    <citation type="submission" date="2017-06" db="EMBL/GenBank/DDBJ databases">
        <authorList>
            <person name="Varghese N."/>
            <person name="Submissions S."/>
        </authorList>
    </citation>
    <scope>NUCLEOTIDE SEQUENCE [LARGE SCALE GENOMIC DNA]</scope>
    <source>
        <strain evidence="2">NKM1</strain>
    </source>
</reference>
<name>A0A239KNI0_9BACT</name>
<gene>
    <name evidence="1" type="ORF">SAMN06296052_13026</name>
</gene>
<evidence type="ECO:0000313" key="2">
    <source>
        <dbReference type="Proteomes" id="UP000198432"/>
    </source>
</evidence>
<evidence type="ECO:0008006" key="3">
    <source>
        <dbReference type="Google" id="ProtNLM"/>
    </source>
</evidence>
<proteinExistence type="predicted"/>
<dbReference type="EMBL" id="FZOQ01000030">
    <property type="protein sequence ID" value="SNT19625.1"/>
    <property type="molecule type" value="Genomic_DNA"/>
</dbReference>
<protein>
    <recommendedName>
        <fullName evidence="3">1-deoxy-D-xylulose-5-phosphate synthase</fullName>
    </recommendedName>
</protein>